<accession>A0ABP1G2B8</accession>
<organism evidence="2 3">
    <name type="scientific">Coccomyxa viridis</name>
    <dbReference type="NCBI Taxonomy" id="1274662"/>
    <lineage>
        <taxon>Eukaryota</taxon>
        <taxon>Viridiplantae</taxon>
        <taxon>Chlorophyta</taxon>
        <taxon>core chlorophytes</taxon>
        <taxon>Trebouxiophyceae</taxon>
        <taxon>Trebouxiophyceae incertae sedis</taxon>
        <taxon>Coccomyxaceae</taxon>
        <taxon>Coccomyxa</taxon>
    </lineage>
</organism>
<evidence type="ECO:0000313" key="3">
    <source>
        <dbReference type="Proteomes" id="UP001497392"/>
    </source>
</evidence>
<dbReference type="Pfam" id="PF01370">
    <property type="entry name" value="Epimerase"/>
    <property type="match status" value="1"/>
</dbReference>
<name>A0ABP1G2B8_9CHLO</name>
<dbReference type="InterPro" id="IPR036291">
    <property type="entry name" value="NAD(P)-bd_dom_sf"/>
</dbReference>
<dbReference type="PANTHER" id="PTHR12126">
    <property type="entry name" value="NADH-UBIQUINONE OXIDOREDUCTASE 39 KDA SUBUNIT-RELATED"/>
    <property type="match status" value="1"/>
</dbReference>
<feature type="domain" description="NAD-dependent epimerase/dehydratase" evidence="1">
    <location>
        <begin position="64"/>
        <end position="268"/>
    </location>
</feature>
<dbReference type="SUPFAM" id="SSF51735">
    <property type="entry name" value="NAD(P)-binding Rossmann-fold domains"/>
    <property type="match status" value="1"/>
</dbReference>
<dbReference type="Gene3D" id="3.40.50.720">
    <property type="entry name" value="NAD(P)-binding Rossmann-like Domain"/>
    <property type="match status" value="1"/>
</dbReference>
<proteinExistence type="predicted"/>
<protein>
    <submittedName>
        <fullName evidence="2">G8185 protein</fullName>
    </submittedName>
</protein>
<dbReference type="EMBL" id="CAXHTA020000012">
    <property type="protein sequence ID" value="CAL5225379.1"/>
    <property type="molecule type" value="Genomic_DNA"/>
</dbReference>
<evidence type="ECO:0000259" key="1">
    <source>
        <dbReference type="Pfam" id="PF01370"/>
    </source>
</evidence>
<dbReference type="InterPro" id="IPR051207">
    <property type="entry name" value="ComplexI_NDUFA9_subunit"/>
</dbReference>
<reference evidence="2 3" key="1">
    <citation type="submission" date="2024-06" db="EMBL/GenBank/DDBJ databases">
        <authorList>
            <person name="Kraege A."/>
            <person name="Thomma B."/>
        </authorList>
    </citation>
    <scope>NUCLEOTIDE SEQUENCE [LARGE SCALE GENOMIC DNA]</scope>
</reference>
<dbReference type="InterPro" id="IPR001509">
    <property type="entry name" value="Epimerase_deHydtase"/>
</dbReference>
<comment type="caution">
    <text evidence="2">The sequence shown here is derived from an EMBL/GenBank/DDBJ whole genome shotgun (WGS) entry which is preliminary data.</text>
</comment>
<keyword evidence="3" id="KW-1185">Reference proteome</keyword>
<dbReference type="Proteomes" id="UP001497392">
    <property type="component" value="Unassembled WGS sequence"/>
</dbReference>
<sequence length="402" mass="44204">MMLRPLRDCAPLCRSLAQTFIPAIGITEHTRSYASSDLATFAVKNKGLRAGPGGRSSVSGVVATVFGSTGFLARYVINALARQGTQVIVPYRADDIDAQHLRQMGDLGQVYSWKDFDVRNDDHIRDAIKRSNVVINLIAKDKETWNFGFEEVNVDIPRRIAKIAAENPLTERFLHFSCLGASKDSASRRLRTKAEGEEAVRSILPEATIYKLAHMVGTEDRMYNNYAQLAKSLPFVPIFGSGRTKLQPVYVRDVANAVISSLKTKAALGQDYYLAGPEVFTVREMVDLVFDTIREPKRIVDVPVAVGKLLAAPRERFFKSVPIPVNYLFTADNIIENTQDHILPPNVLTFKDLGIEPSKVTEGFPIEHLRHYRVGGYDFGTTSSTASTGGAGYGGAGSMDSG</sequence>
<gene>
    <name evidence="2" type="primary">g8185</name>
    <name evidence="2" type="ORF">VP750_LOCUS7038</name>
</gene>
<dbReference type="CDD" id="cd05271">
    <property type="entry name" value="NDUFA9_like_SDR_a"/>
    <property type="match status" value="1"/>
</dbReference>
<evidence type="ECO:0000313" key="2">
    <source>
        <dbReference type="EMBL" id="CAL5225379.1"/>
    </source>
</evidence>
<dbReference type="PANTHER" id="PTHR12126:SF11">
    <property type="entry name" value="NADH DEHYDROGENASE [UBIQUINONE] 1 ALPHA SUBCOMPLEX SUBUNIT 9, MITOCHONDRIAL"/>
    <property type="match status" value="1"/>
</dbReference>